<dbReference type="OrthoDB" id="9808166at2"/>
<accession>A0A2U2XEL4</accession>
<dbReference type="AlphaFoldDB" id="A0A2U2XEL4"/>
<keyword evidence="8" id="KW-1185">Reference proteome</keyword>
<dbReference type="GO" id="GO:0005524">
    <property type="term" value="F:ATP binding"/>
    <property type="evidence" value="ECO:0007669"/>
    <property type="project" value="UniProtKB-KW"/>
</dbReference>
<organism evidence="7 8">
    <name type="scientific">Brumimicrobium oceani</name>
    <dbReference type="NCBI Taxonomy" id="2100725"/>
    <lineage>
        <taxon>Bacteria</taxon>
        <taxon>Pseudomonadati</taxon>
        <taxon>Bacteroidota</taxon>
        <taxon>Flavobacteriia</taxon>
        <taxon>Flavobacteriales</taxon>
        <taxon>Crocinitomicaceae</taxon>
        <taxon>Brumimicrobium</taxon>
    </lineage>
</organism>
<dbReference type="GO" id="GO:0004519">
    <property type="term" value="F:endonuclease activity"/>
    <property type="evidence" value="ECO:0007669"/>
    <property type="project" value="InterPro"/>
</dbReference>
<evidence type="ECO:0000313" key="7">
    <source>
        <dbReference type="EMBL" id="PWH86141.1"/>
    </source>
</evidence>
<dbReference type="Proteomes" id="UP000245370">
    <property type="component" value="Unassembled WGS sequence"/>
</dbReference>
<dbReference type="NCBIfam" id="TIGR01069">
    <property type="entry name" value="mutS2"/>
    <property type="match status" value="1"/>
</dbReference>
<feature type="coiled-coil region" evidence="4">
    <location>
        <begin position="512"/>
        <end position="578"/>
    </location>
</feature>
<dbReference type="PIRSF" id="PIRSF005814">
    <property type="entry name" value="MutS_YshD"/>
    <property type="match status" value="1"/>
</dbReference>
<proteinExistence type="predicted"/>
<dbReference type="SUPFAM" id="SSF48334">
    <property type="entry name" value="DNA repair protein MutS, domain III"/>
    <property type="match status" value="1"/>
</dbReference>
<feature type="domain" description="DNA mismatch repair proteins mutS family" evidence="6">
    <location>
        <begin position="335"/>
        <end position="520"/>
    </location>
</feature>
<feature type="domain" description="DNA mismatch repair protein MutS core" evidence="5">
    <location>
        <begin position="12"/>
        <end position="316"/>
    </location>
</feature>
<protein>
    <submittedName>
        <fullName evidence="7">DNA mismatch repair protein MutS</fullName>
    </submittedName>
</protein>
<dbReference type="InterPro" id="IPR000432">
    <property type="entry name" value="DNA_mismatch_repair_MutS_C"/>
</dbReference>
<evidence type="ECO:0000259" key="6">
    <source>
        <dbReference type="SMART" id="SM00534"/>
    </source>
</evidence>
<dbReference type="SMART" id="SM00534">
    <property type="entry name" value="MUTSac"/>
    <property type="match status" value="1"/>
</dbReference>
<dbReference type="InterPro" id="IPR005747">
    <property type="entry name" value="MutS2"/>
</dbReference>
<dbReference type="GO" id="GO:0140664">
    <property type="term" value="F:ATP-dependent DNA damage sensor activity"/>
    <property type="evidence" value="ECO:0007669"/>
    <property type="project" value="InterPro"/>
</dbReference>
<comment type="caution">
    <text evidence="7">The sequence shown here is derived from an EMBL/GenBank/DDBJ whole genome shotgun (WGS) entry which is preliminary data.</text>
</comment>
<dbReference type="GO" id="GO:0016887">
    <property type="term" value="F:ATP hydrolysis activity"/>
    <property type="evidence" value="ECO:0007669"/>
    <property type="project" value="InterPro"/>
</dbReference>
<gene>
    <name evidence="7" type="ORF">DIT68_06190</name>
</gene>
<dbReference type="GO" id="GO:0006298">
    <property type="term" value="P:mismatch repair"/>
    <property type="evidence" value="ECO:0007669"/>
    <property type="project" value="InterPro"/>
</dbReference>
<sequence>MLKCDPQTYKDLELGKLQDILREYCVGPSALKIVERLKPVQNNEELMKFLNQTNELVEIRREGESFPRLEFEELQNEIRMLPVQNASLPQESFARIRMASVMVNSLLFFFNKREEDFPQLYELLSDVEFTKEIIEKIDTIFDKHGKVKDDASSDLLSIRQQMSSVKRHIHSTFDRSMRKYLKKGYLADTKEGYFDDRRVLAVLSSYKREVNGQVVGNSKSGNVTFVEPGETVPLNNELEQLKDDERKEIFIILQQLTYEMLAFLPLIKDYQQVLTKLDFINAKCRLALLLDANLPAINENKAFDLIDCFHPLLKMNNDNLGKKTIPQRISMNENSRMLVISGPNAGGKSITLKTVGLLQLMLQCGLLVPLHPNSRMCFFDALLTDIGDNQSIVDELSTYSYRLKRMRHFLNVANENALLLLDEFGTGSDPDLGGALAEVFFETLYDKGSYGVITTHYSNIKLKADKLPEAINGCMLFDTETLNPLFKFSMGQPGSSFTFEVAQINGIPKKLINRAKSKLDNKKVEMDQLLHELQKEKSYLSRLTKEHILAQETADKHRKYYETTKEKYDRKLASLQNKAEETSKFVSLGNKLQSYIDNYKVGVKKKNVNEPLMQDIKKYIAKEKAKTEEVKKEIRLKKQANKKKGKPKKMVNEYQQDKIKVGSKVKLIATKQTGDVEEIKGDEVTVLLGFARMKVKLEQLIWVSN</sequence>
<keyword evidence="4" id="KW-0175">Coiled coil</keyword>
<dbReference type="PANTHER" id="PTHR48466:SF2">
    <property type="entry name" value="OS10G0509000 PROTEIN"/>
    <property type="match status" value="1"/>
</dbReference>
<evidence type="ECO:0000259" key="5">
    <source>
        <dbReference type="SMART" id="SM00533"/>
    </source>
</evidence>
<dbReference type="SMART" id="SM00533">
    <property type="entry name" value="MUTSd"/>
    <property type="match status" value="1"/>
</dbReference>
<evidence type="ECO:0000256" key="1">
    <source>
        <dbReference type="ARBA" id="ARBA00022741"/>
    </source>
</evidence>
<keyword evidence="1" id="KW-0547">Nucleotide-binding</keyword>
<dbReference type="GO" id="GO:0030983">
    <property type="term" value="F:mismatched DNA binding"/>
    <property type="evidence" value="ECO:0007669"/>
    <property type="project" value="InterPro"/>
</dbReference>
<dbReference type="InterPro" id="IPR045076">
    <property type="entry name" value="MutS"/>
</dbReference>
<dbReference type="InterPro" id="IPR027417">
    <property type="entry name" value="P-loop_NTPase"/>
</dbReference>
<dbReference type="EMBL" id="QFRJ01000003">
    <property type="protein sequence ID" value="PWH86141.1"/>
    <property type="molecule type" value="Genomic_DNA"/>
</dbReference>
<dbReference type="Gene3D" id="3.40.50.300">
    <property type="entry name" value="P-loop containing nucleotide triphosphate hydrolases"/>
    <property type="match status" value="1"/>
</dbReference>
<dbReference type="PANTHER" id="PTHR48466">
    <property type="entry name" value="OS10G0509000 PROTEIN-RELATED"/>
    <property type="match status" value="1"/>
</dbReference>
<reference evidence="7 8" key="2">
    <citation type="submission" date="2018-05" db="EMBL/GenBank/DDBJ databases">
        <authorList>
            <person name="Lanie J.A."/>
            <person name="Ng W.-L."/>
            <person name="Kazmierczak K.M."/>
            <person name="Andrzejewski T.M."/>
            <person name="Davidsen T.M."/>
            <person name="Wayne K.J."/>
            <person name="Tettelin H."/>
            <person name="Glass J.I."/>
            <person name="Rusch D."/>
            <person name="Podicherti R."/>
            <person name="Tsui H.-C.T."/>
            <person name="Winkler M.E."/>
        </authorList>
    </citation>
    <scope>NUCLEOTIDE SEQUENCE [LARGE SCALE GENOMIC DNA]</scope>
    <source>
        <strain evidence="7 8">C305</strain>
    </source>
</reference>
<dbReference type="SUPFAM" id="SSF52540">
    <property type="entry name" value="P-loop containing nucleoside triphosphate hydrolases"/>
    <property type="match status" value="1"/>
</dbReference>
<dbReference type="GO" id="GO:0045910">
    <property type="term" value="P:negative regulation of DNA recombination"/>
    <property type="evidence" value="ECO:0007669"/>
    <property type="project" value="InterPro"/>
</dbReference>
<keyword evidence="3" id="KW-0238">DNA-binding</keyword>
<dbReference type="InterPro" id="IPR036187">
    <property type="entry name" value="DNA_mismatch_repair_MutS_sf"/>
</dbReference>
<evidence type="ECO:0000256" key="4">
    <source>
        <dbReference type="SAM" id="Coils"/>
    </source>
</evidence>
<evidence type="ECO:0000313" key="8">
    <source>
        <dbReference type="Proteomes" id="UP000245370"/>
    </source>
</evidence>
<evidence type="ECO:0000256" key="2">
    <source>
        <dbReference type="ARBA" id="ARBA00022840"/>
    </source>
</evidence>
<name>A0A2U2XEL4_9FLAO</name>
<evidence type="ECO:0000256" key="3">
    <source>
        <dbReference type="ARBA" id="ARBA00023125"/>
    </source>
</evidence>
<keyword evidence="2" id="KW-0067">ATP-binding</keyword>
<dbReference type="Pfam" id="PF00488">
    <property type="entry name" value="MutS_V"/>
    <property type="match status" value="1"/>
</dbReference>
<reference evidence="7 8" key="1">
    <citation type="submission" date="2018-05" db="EMBL/GenBank/DDBJ databases">
        <title>Brumimicrobium oceani sp. nov., isolated from coastal sediment.</title>
        <authorList>
            <person name="Kou Y."/>
        </authorList>
    </citation>
    <scope>NUCLEOTIDE SEQUENCE [LARGE SCALE GENOMIC DNA]</scope>
    <source>
        <strain evidence="7 8">C305</strain>
    </source>
</reference>
<dbReference type="InterPro" id="IPR007696">
    <property type="entry name" value="DNA_mismatch_repair_MutS_core"/>
</dbReference>